<protein>
    <submittedName>
        <fullName evidence="1">Uncharacterized protein</fullName>
    </submittedName>
</protein>
<organism evidence="1 2">
    <name type="scientific">Nadsonia fulvescens var. elongata DSM 6958</name>
    <dbReference type="NCBI Taxonomy" id="857566"/>
    <lineage>
        <taxon>Eukaryota</taxon>
        <taxon>Fungi</taxon>
        <taxon>Dikarya</taxon>
        <taxon>Ascomycota</taxon>
        <taxon>Saccharomycotina</taxon>
        <taxon>Dipodascomycetes</taxon>
        <taxon>Dipodascales</taxon>
        <taxon>Dipodascales incertae sedis</taxon>
        <taxon>Nadsonia</taxon>
    </lineage>
</organism>
<reference evidence="1 2" key="1">
    <citation type="journal article" date="2016" name="Proc. Natl. Acad. Sci. U.S.A.">
        <title>Comparative genomics of biotechnologically important yeasts.</title>
        <authorList>
            <person name="Riley R."/>
            <person name="Haridas S."/>
            <person name="Wolfe K.H."/>
            <person name="Lopes M.R."/>
            <person name="Hittinger C.T."/>
            <person name="Goeker M."/>
            <person name="Salamov A.A."/>
            <person name="Wisecaver J.H."/>
            <person name="Long T.M."/>
            <person name="Calvey C.H."/>
            <person name="Aerts A.L."/>
            <person name="Barry K.W."/>
            <person name="Choi C."/>
            <person name="Clum A."/>
            <person name="Coughlan A.Y."/>
            <person name="Deshpande S."/>
            <person name="Douglass A.P."/>
            <person name="Hanson S.J."/>
            <person name="Klenk H.-P."/>
            <person name="LaButti K.M."/>
            <person name="Lapidus A."/>
            <person name="Lindquist E.A."/>
            <person name="Lipzen A.M."/>
            <person name="Meier-Kolthoff J.P."/>
            <person name="Ohm R.A."/>
            <person name="Otillar R.P."/>
            <person name="Pangilinan J.L."/>
            <person name="Peng Y."/>
            <person name="Rokas A."/>
            <person name="Rosa C.A."/>
            <person name="Scheuner C."/>
            <person name="Sibirny A.A."/>
            <person name="Slot J.C."/>
            <person name="Stielow J.B."/>
            <person name="Sun H."/>
            <person name="Kurtzman C.P."/>
            <person name="Blackwell M."/>
            <person name="Grigoriev I.V."/>
            <person name="Jeffries T.W."/>
        </authorList>
    </citation>
    <scope>NUCLEOTIDE SEQUENCE [LARGE SCALE GENOMIC DNA]</scope>
    <source>
        <strain evidence="1 2">DSM 6958</strain>
    </source>
</reference>
<accession>A0A1E3PLF7</accession>
<evidence type="ECO:0000313" key="1">
    <source>
        <dbReference type="EMBL" id="ODQ66158.1"/>
    </source>
</evidence>
<gene>
    <name evidence="1" type="ORF">NADFUDRAFT_83006</name>
</gene>
<proteinExistence type="predicted"/>
<dbReference type="AlphaFoldDB" id="A0A1E3PLF7"/>
<name>A0A1E3PLF7_9ASCO</name>
<dbReference type="EMBL" id="KV454409">
    <property type="protein sequence ID" value="ODQ66158.1"/>
    <property type="molecule type" value="Genomic_DNA"/>
</dbReference>
<sequence length="66" mass="7493">MPGPFLDLFARHEDKVKTKNVSNRQVPRKQKGRCTCSCHQNSAWSPKVLFRSSIAIVSSSDEVLYL</sequence>
<evidence type="ECO:0000313" key="2">
    <source>
        <dbReference type="Proteomes" id="UP000095009"/>
    </source>
</evidence>
<dbReference type="Proteomes" id="UP000095009">
    <property type="component" value="Unassembled WGS sequence"/>
</dbReference>
<keyword evidence="2" id="KW-1185">Reference proteome</keyword>